<evidence type="ECO:0000256" key="4">
    <source>
        <dbReference type="ARBA" id="ARBA00022723"/>
    </source>
</evidence>
<dbReference type="PANTHER" id="PTHR46300:SF1">
    <property type="entry name" value="P450, PUTATIVE (EUROFUNG)-RELATED"/>
    <property type="match status" value="1"/>
</dbReference>
<comment type="similarity">
    <text evidence="2">Belongs to the cytochrome P450 family.</text>
</comment>
<feature type="binding site" description="axial binding residue" evidence="8">
    <location>
        <position position="456"/>
    </location>
    <ligand>
        <name>heme</name>
        <dbReference type="ChEBI" id="CHEBI:30413"/>
    </ligand>
    <ligandPart>
        <name>Fe</name>
        <dbReference type="ChEBI" id="CHEBI:18248"/>
    </ligandPart>
</feature>
<keyword evidence="7" id="KW-0503">Monooxygenase</keyword>
<dbReference type="RefSeq" id="XP_040707996.1">
    <property type="nucleotide sequence ID" value="XM_040840478.1"/>
</dbReference>
<proteinExistence type="inferred from homology"/>
<dbReference type="Gene3D" id="1.10.630.10">
    <property type="entry name" value="Cytochrome P450"/>
    <property type="match status" value="1"/>
</dbReference>
<evidence type="ECO:0008006" key="11">
    <source>
        <dbReference type="Google" id="ProtNLM"/>
    </source>
</evidence>
<keyword evidence="5" id="KW-0560">Oxidoreductase</keyword>
<sequence length="548" mass="62387">MAGFATYLLGALSAFVIARLVLSLLKQPSLPLPPGPKPAPLIGNIHQLPKSLQWLELYHWSKKYGPVMHLSMGGQPLVILSTYKAAHDLLNRRSARYSDRPRMVMAGELVTRGMHMLLRQYNDQYRLHQKMEAPLLTLRAASNYRPLQDLESQQLLWDVLGEWDKYGEKGVDFHHHFERAMASTIYCLNYGYRLQTGYEQELMDGKRVQAEFARTGQVGAYIVDSFPSLNYLPRFLAPWKREAEELFELERQLHVGNLKKGLKNRKWNFTKHMKDSPEAAGMPEVELAFDLGILADAGLDTSTVALDWFIVAWITSGSRGWVKKAQQLLDEVVGKHRLPSFEDRPKLAYIDAIASETLRWRPVVVQGVPHATKVEDEYMGYHIPANSTVLPNAFAITRDEEVFGEDVDSFIPERWLAEPTDKEQEQEQEHIDVCGFNTTALKDLPHIGFGFGRRICTGRLIARNQLFIQMARMLWSFDVEAGVVDEATGARHIVHDMDCTEGFVTLPKPFRSVMRPRGEWVRDAILQAGTTHELDHSAILEAAKIERT</sequence>
<keyword evidence="3 8" id="KW-0349">Heme</keyword>
<dbReference type="PANTHER" id="PTHR46300">
    <property type="entry name" value="P450, PUTATIVE (EUROFUNG)-RELATED-RELATED"/>
    <property type="match status" value="1"/>
</dbReference>
<name>A0A1L9TXN3_9EURO</name>
<accession>A0A1L9TXN3</accession>
<dbReference type="InterPro" id="IPR001128">
    <property type="entry name" value="Cyt_P450"/>
</dbReference>
<dbReference type="GO" id="GO:0005506">
    <property type="term" value="F:iron ion binding"/>
    <property type="evidence" value="ECO:0007669"/>
    <property type="project" value="InterPro"/>
</dbReference>
<evidence type="ECO:0000256" key="8">
    <source>
        <dbReference type="PIRSR" id="PIRSR602401-1"/>
    </source>
</evidence>
<keyword evidence="10" id="KW-1185">Reference proteome</keyword>
<dbReference type="GeneID" id="63756551"/>
<dbReference type="InterPro" id="IPR050364">
    <property type="entry name" value="Cytochrome_P450_fung"/>
</dbReference>
<keyword evidence="4 8" id="KW-0479">Metal-binding</keyword>
<dbReference type="PRINTS" id="PR00385">
    <property type="entry name" value="P450"/>
</dbReference>
<reference evidence="10" key="1">
    <citation type="journal article" date="2017" name="Genome Biol.">
        <title>Comparative genomics reveals high biological diversity and specific adaptations in the industrially and medically important fungal genus Aspergillus.</title>
        <authorList>
            <person name="de Vries R.P."/>
            <person name="Riley R."/>
            <person name="Wiebenga A."/>
            <person name="Aguilar-Osorio G."/>
            <person name="Amillis S."/>
            <person name="Uchima C.A."/>
            <person name="Anderluh G."/>
            <person name="Asadollahi M."/>
            <person name="Askin M."/>
            <person name="Barry K."/>
            <person name="Battaglia E."/>
            <person name="Bayram O."/>
            <person name="Benocci T."/>
            <person name="Braus-Stromeyer S.A."/>
            <person name="Caldana C."/>
            <person name="Canovas D."/>
            <person name="Cerqueira G.C."/>
            <person name="Chen F."/>
            <person name="Chen W."/>
            <person name="Choi C."/>
            <person name="Clum A."/>
            <person name="Dos Santos R.A."/>
            <person name="Damasio A.R."/>
            <person name="Diallinas G."/>
            <person name="Emri T."/>
            <person name="Fekete E."/>
            <person name="Flipphi M."/>
            <person name="Freyberg S."/>
            <person name="Gallo A."/>
            <person name="Gournas C."/>
            <person name="Habgood R."/>
            <person name="Hainaut M."/>
            <person name="Harispe M.L."/>
            <person name="Henrissat B."/>
            <person name="Hilden K.S."/>
            <person name="Hope R."/>
            <person name="Hossain A."/>
            <person name="Karabika E."/>
            <person name="Karaffa L."/>
            <person name="Karanyi Z."/>
            <person name="Krasevec N."/>
            <person name="Kuo A."/>
            <person name="Kusch H."/>
            <person name="LaButti K."/>
            <person name="Lagendijk E.L."/>
            <person name="Lapidus A."/>
            <person name="Levasseur A."/>
            <person name="Lindquist E."/>
            <person name="Lipzen A."/>
            <person name="Logrieco A.F."/>
            <person name="MacCabe A."/>
            <person name="Maekelae M.R."/>
            <person name="Malavazi I."/>
            <person name="Melin P."/>
            <person name="Meyer V."/>
            <person name="Mielnichuk N."/>
            <person name="Miskei M."/>
            <person name="Molnar A.P."/>
            <person name="Mule G."/>
            <person name="Ngan C.Y."/>
            <person name="Orejas M."/>
            <person name="Orosz E."/>
            <person name="Ouedraogo J.P."/>
            <person name="Overkamp K.M."/>
            <person name="Park H.-S."/>
            <person name="Perrone G."/>
            <person name="Piumi F."/>
            <person name="Punt P.J."/>
            <person name="Ram A.F."/>
            <person name="Ramon A."/>
            <person name="Rauscher S."/>
            <person name="Record E."/>
            <person name="Riano-Pachon D.M."/>
            <person name="Robert V."/>
            <person name="Roehrig J."/>
            <person name="Ruller R."/>
            <person name="Salamov A."/>
            <person name="Salih N.S."/>
            <person name="Samson R.A."/>
            <person name="Sandor E."/>
            <person name="Sanguinetti M."/>
            <person name="Schuetze T."/>
            <person name="Sepcic K."/>
            <person name="Shelest E."/>
            <person name="Sherlock G."/>
            <person name="Sophianopoulou V."/>
            <person name="Squina F.M."/>
            <person name="Sun H."/>
            <person name="Susca A."/>
            <person name="Todd R.B."/>
            <person name="Tsang A."/>
            <person name="Unkles S.E."/>
            <person name="van de Wiele N."/>
            <person name="van Rossen-Uffink D."/>
            <person name="Oliveira J.V."/>
            <person name="Vesth T.C."/>
            <person name="Visser J."/>
            <person name="Yu J.-H."/>
            <person name="Zhou M."/>
            <person name="Andersen M.R."/>
            <person name="Archer D.B."/>
            <person name="Baker S.E."/>
            <person name="Benoit I."/>
            <person name="Brakhage A.A."/>
            <person name="Braus G.H."/>
            <person name="Fischer R."/>
            <person name="Frisvad J.C."/>
            <person name="Goldman G.H."/>
            <person name="Houbraken J."/>
            <person name="Oakley B."/>
            <person name="Pocsi I."/>
            <person name="Scazzocchio C."/>
            <person name="Seiboth B."/>
            <person name="vanKuyk P.A."/>
            <person name="Wortman J."/>
            <person name="Dyer P.S."/>
            <person name="Grigoriev I.V."/>
        </authorList>
    </citation>
    <scope>NUCLEOTIDE SEQUENCE [LARGE SCALE GENOMIC DNA]</scope>
    <source>
        <strain evidence="10">CBS 593.65</strain>
    </source>
</reference>
<dbReference type="Proteomes" id="UP000184356">
    <property type="component" value="Unassembled WGS sequence"/>
</dbReference>
<evidence type="ECO:0000256" key="1">
    <source>
        <dbReference type="ARBA" id="ARBA00001971"/>
    </source>
</evidence>
<keyword evidence="6 8" id="KW-0408">Iron</keyword>
<gene>
    <name evidence="9" type="ORF">ASPSYDRAFT_127560</name>
</gene>
<evidence type="ECO:0000256" key="2">
    <source>
        <dbReference type="ARBA" id="ARBA00010617"/>
    </source>
</evidence>
<evidence type="ECO:0000256" key="3">
    <source>
        <dbReference type="ARBA" id="ARBA00022617"/>
    </source>
</evidence>
<dbReference type="PRINTS" id="PR00463">
    <property type="entry name" value="EP450I"/>
</dbReference>
<dbReference type="GO" id="GO:0020037">
    <property type="term" value="F:heme binding"/>
    <property type="evidence" value="ECO:0007669"/>
    <property type="project" value="InterPro"/>
</dbReference>
<dbReference type="EMBL" id="KV878582">
    <property type="protein sequence ID" value="OJJ64190.1"/>
    <property type="molecule type" value="Genomic_DNA"/>
</dbReference>
<dbReference type="InterPro" id="IPR002401">
    <property type="entry name" value="Cyt_P450_E_grp-I"/>
</dbReference>
<dbReference type="OrthoDB" id="1470350at2759"/>
<evidence type="ECO:0000313" key="9">
    <source>
        <dbReference type="EMBL" id="OJJ64190.1"/>
    </source>
</evidence>
<evidence type="ECO:0000256" key="7">
    <source>
        <dbReference type="ARBA" id="ARBA00023033"/>
    </source>
</evidence>
<dbReference type="InterPro" id="IPR036396">
    <property type="entry name" value="Cyt_P450_sf"/>
</dbReference>
<organism evidence="9 10">
    <name type="scientific">Aspergillus sydowii CBS 593.65</name>
    <dbReference type="NCBI Taxonomy" id="1036612"/>
    <lineage>
        <taxon>Eukaryota</taxon>
        <taxon>Fungi</taxon>
        <taxon>Dikarya</taxon>
        <taxon>Ascomycota</taxon>
        <taxon>Pezizomycotina</taxon>
        <taxon>Eurotiomycetes</taxon>
        <taxon>Eurotiomycetidae</taxon>
        <taxon>Eurotiales</taxon>
        <taxon>Aspergillaceae</taxon>
        <taxon>Aspergillus</taxon>
        <taxon>Aspergillus subgen. Nidulantes</taxon>
    </lineage>
</organism>
<dbReference type="GO" id="GO:0016705">
    <property type="term" value="F:oxidoreductase activity, acting on paired donors, with incorporation or reduction of molecular oxygen"/>
    <property type="evidence" value="ECO:0007669"/>
    <property type="project" value="InterPro"/>
</dbReference>
<protein>
    <recommendedName>
        <fullName evidence="11">Cytochrome P450</fullName>
    </recommendedName>
</protein>
<comment type="cofactor">
    <cofactor evidence="1 8">
        <name>heme</name>
        <dbReference type="ChEBI" id="CHEBI:30413"/>
    </cofactor>
</comment>
<dbReference type="CDD" id="cd11065">
    <property type="entry name" value="CYP64-like"/>
    <property type="match status" value="1"/>
</dbReference>
<dbReference type="VEuPathDB" id="FungiDB:ASPSYDRAFT_127560"/>
<dbReference type="SUPFAM" id="SSF48264">
    <property type="entry name" value="Cytochrome P450"/>
    <property type="match status" value="1"/>
</dbReference>
<evidence type="ECO:0000256" key="6">
    <source>
        <dbReference type="ARBA" id="ARBA00023004"/>
    </source>
</evidence>
<dbReference type="AlphaFoldDB" id="A0A1L9TXN3"/>
<evidence type="ECO:0000313" key="10">
    <source>
        <dbReference type="Proteomes" id="UP000184356"/>
    </source>
</evidence>
<dbReference type="Pfam" id="PF00067">
    <property type="entry name" value="p450"/>
    <property type="match status" value="1"/>
</dbReference>
<evidence type="ECO:0000256" key="5">
    <source>
        <dbReference type="ARBA" id="ARBA00023002"/>
    </source>
</evidence>
<dbReference type="GO" id="GO:0004497">
    <property type="term" value="F:monooxygenase activity"/>
    <property type="evidence" value="ECO:0007669"/>
    <property type="project" value="UniProtKB-KW"/>
</dbReference>
<dbReference type="STRING" id="1036612.A0A1L9TXN3"/>